<dbReference type="InterPro" id="IPR031157">
    <property type="entry name" value="G_TR_CS"/>
</dbReference>
<dbReference type="InterPro" id="IPR009000">
    <property type="entry name" value="Transl_B-barrel_sf"/>
</dbReference>
<dbReference type="Gene3D" id="3.40.50.300">
    <property type="entry name" value="P-loop containing nucleotide triphosphate hydrolases"/>
    <property type="match status" value="1"/>
</dbReference>
<evidence type="ECO:0000259" key="10">
    <source>
        <dbReference type="PROSITE" id="PS51722"/>
    </source>
</evidence>
<keyword evidence="3 7" id="KW-0963">Cytoplasm</keyword>
<dbReference type="SUPFAM" id="SSF52540">
    <property type="entry name" value="P-loop containing nucleoside triphosphate hydrolases"/>
    <property type="match status" value="1"/>
</dbReference>
<dbReference type="PANTHER" id="PTHR43556:SF2">
    <property type="entry name" value="PEPTIDE CHAIN RELEASE FACTOR RF3"/>
    <property type="match status" value="1"/>
</dbReference>
<comment type="similarity">
    <text evidence="2 7">Belongs to the TRAFAC class translation factor GTPase superfamily. Classic translation factor GTPase family. PrfC subfamily.</text>
</comment>
<dbReference type="Pfam" id="PF22042">
    <property type="entry name" value="EF-G_D2"/>
    <property type="match status" value="1"/>
</dbReference>
<feature type="binding site" evidence="7">
    <location>
        <begin position="35"/>
        <end position="42"/>
    </location>
    <ligand>
        <name>GTP</name>
        <dbReference type="ChEBI" id="CHEBI:37565"/>
    </ligand>
</feature>
<dbReference type="FunFam" id="3.40.50.300:FF:000542">
    <property type="entry name" value="Peptide chain release factor 3"/>
    <property type="match status" value="1"/>
</dbReference>
<evidence type="ECO:0000256" key="6">
    <source>
        <dbReference type="ARBA" id="ARBA00023134"/>
    </source>
</evidence>
<dbReference type="PRINTS" id="PR00315">
    <property type="entry name" value="ELONGATNFCT"/>
</dbReference>
<keyword evidence="5 7" id="KW-0648">Protein biosynthesis</keyword>
<dbReference type="Pfam" id="PF00009">
    <property type="entry name" value="GTP_EFTU"/>
    <property type="match status" value="1"/>
</dbReference>
<feature type="region of interest" description="Disordered" evidence="9">
    <location>
        <begin position="1"/>
        <end position="25"/>
    </location>
</feature>
<keyword evidence="4 7" id="KW-0547">Nucleotide-binding</keyword>
<dbReference type="InterPro" id="IPR005225">
    <property type="entry name" value="Small_GTP-bd"/>
</dbReference>
<dbReference type="GO" id="GO:0005829">
    <property type="term" value="C:cytosol"/>
    <property type="evidence" value="ECO:0007669"/>
    <property type="project" value="TreeGrafter"/>
</dbReference>
<dbReference type="InterPro" id="IPR004548">
    <property type="entry name" value="PrfC"/>
</dbReference>
<feature type="domain" description="Tr-type G" evidence="10">
    <location>
        <begin position="26"/>
        <end position="295"/>
    </location>
</feature>
<dbReference type="NCBIfam" id="NF001964">
    <property type="entry name" value="PRK00741.1"/>
    <property type="match status" value="1"/>
</dbReference>
<dbReference type="InterPro" id="IPR038467">
    <property type="entry name" value="RF3_dom_3_sf"/>
</dbReference>
<dbReference type="InterPro" id="IPR032090">
    <property type="entry name" value="RF3_C"/>
</dbReference>
<dbReference type="HAMAP" id="MF_00072">
    <property type="entry name" value="Rel_fac_3"/>
    <property type="match status" value="1"/>
</dbReference>
<dbReference type="InterPro" id="IPR000795">
    <property type="entry name" value="T_Tr_GTP-bd_dom"/>
</dbReference>
<protein>
    <recommendedName>
        <fullName evidence="7 8">Peptide chain release factor 3</fullName>
        <shortName evidence="7">RF-3</shortName>
    </recommendedName>
</protein>
<comment type="subcellular location">
    <subcellularLocation>
        <location evidence="1 7">Cytoplasm</location>
    </subcellularLocation>
</comment>
<dbReference type="InterPro" id="IPR053905">
    <property type="entry name" value="EF-G-like_DII"/>
</dbReference>
<evidence type="ECO:0000256" key="4">
    <source>
        <dbReference type="ARBA" id="ARBA00022741"/>
    </source>
</evidence>
<reference evidence="11 12" key="1">
    <citation type="submission" date="2019-02" db="EMBL/GenBank/DDBJ databases">
        <title>Deep-cultivation of Planctomycetes and their phenomic and genomic characterization uncovers novel biology.</title>
        <authorList>
            <person name="Wiegand S."/>
            <person name="Jogler M."/>
            <person name="Boedeker C."/>
            <person name="Pinto D."/>
            <person name="Vollmers J."/>
            <person name="Rivas-Marin E."/>
            <person name="Kohn T."/>
            <person name="Peeters S.H."/>
            <person name="Heuer A."/>
            <person name="Rast P."/>
            <person name="Oberbeckmann S."/>
            <person name="Bunk B."/>
            <person name="Jeske O."/>
            <person name="Meyerdierks A."/>
            <person name="Storesund J.E."/>
            <person name="Kallscheuer N."/>
            <person name="Luecker S."/>
            <person name="Lage O.M."/>
            <person name="Pohl T."/>
            <person name="Merkel B.J."/>
            <person name="Hornburger P."/>
            <person name="Mueller R.-W."/>
            <person name="Bruemmer F."/>
            <person name="Labrenz M."/>
            <person name="Spormann A.M."/>
            <person name="Op den Camp H."/>
            <person name="Overmann J."/>
            <person name="Amann R."/>
            <person name="Jetten M.S.M."/>
            <person name="Mascher T."/>
            <person name="Medema M.H."/>
            <person name="Devos D.P."/>
            <person name="Kaster A.-K."/>
            <person name="Ovreas L."/>
            <person name="Rohde M."/>
            <person name="Galperin M.Y."/>
            <person name="Jogler C."/>
        </authorList>
    </citation>
    <scope>NUCLEOTIDE SEQUENCE [LARGE SCALE GENOMIC DNA]</scope>
    <source>
        <strain evidence="11 12">Poly24</strain>
    </source>
</reference>
<dbReference type="PROSITE" id="PS51722">
    <property type="entry name" value="G_TR_2"/>
    <property type="match status" value="1"/>
</dbReference>
<evidence type="ECO:0000256" key="2">
    <source>
        <dbReference type="ARBA" id="ARBA00009978"/>
    </source>
</evidence>
<dbReference type="Gene3D" id="2.40.30.10">
    <property type="entry name" value="Translation factors"/>
    <property type="match status" value="1"/>
</dbReference>
<evidence type="ECO:0000313" key="11">
    <source>
        <dbReference type="EMBL" id="QDV66958.1"/>
    </source>
</evidence>
<dbReference type="GO" id="GO:0005525">
    <property type="term" value="F:GTP binding"/>
    <property type="evidence" value="ECO:0007669"/>
    <property type="project" value="UniProtKB-UniRule"/>
</dbReference>
<evidence type="ECO:0000256" key="1">
    <source>
        <dbReference type="ARBA" id="ARBA00004496"/>
    </source>
</evidence>
<dbReference type="PANTHER" id="PTHR43556">
    <property type="entry name" value="PEPTIDE CHAIN RELEASE FACTOR RF3"/>
    <property type="match status" value="1"/>
</dbReference>
<gene>
    <name evidence="7 11" type="primary">prfC</name>
    <name evidence="11" type="ORF">Poly24_06480</name>
</gene>
<evidence type="ECO:0000313" key="12">
    <source>
        <dbReference type="Proteomes" id="UP000315082"/>
    </source>
</evidence>
<evidence type="ECO:0000256" key="7">
    <source>
        <dbReference type="HAMAP-Rule" id="MF_00072"/>
    </source>
</evidence>
<dbReference type="InterPro" id="IPR035647">
    <property type="entry name" value="EFG_III/V"/>
</dbReference>
<name>A0A518JN51_9BACT</name>
<sequence>MSTSPTRPAAAAKSSHGGSDVESQRMRRRTFAIISHPDAGKTTLTEKLLLFGNSIETAGAVRGRKSERGATSDWMDLEKQRGISVSSTALTFEFAGFQVNLLDTPGHHDFSEDTYRTLMAADAAVMVIDLAKGIESQTEKLFRVCALRKIPVLTFVNKVDRRGRSPLEILDEIERKFSIEPVPQNWPLGSGEDFRGFVDLQDDSVHLFDERNSSRRISPKVVQWSDLESIEPSIASDLIEATGEEVDLVRMAGATLERERFLDGSQTPVFFGSALTNFGIEHFLHGFLKLCPPPGTRQQVEGSLPEASSSFSGFIFKIQANLDPRHRDRVAFLRVCSGMFQRDMEVTIARSMKKIRLARAFRIFGQDRQTLDEAYPGDIIGLVCPGEFRLGDTLCQDEIIHHEGLPQFSPEFFAVLGCADTSRRKQFDRGLTQLVEEGAIQVFHDAHAKQREMMLAAVGELQFDVVRYRLESEYNAPTTLSWRPYKMVRWFNATAEQKAKLRLPFSSKLALDQFGQDAILLQSKWDESVLHRENPDIRFEEMRVASHERASGN</sequence>
<accession>A0A518JN51</accession>
<dbReference type="GO" id="GO:0016150">
    <property type="term" value="F:translation release factor activity, codon nonspecific"/>
    <property type="evidence" value="ECO:0007669"/>
    <property type="project" value="TreeGrafter"/>
</dbReference>
<dbReference type="InterPro" id="IPR027417">
    <property type="entry name" value="P-loop_NTPase"/>
</dbReference>
<comment type="function">
    <text evidence="7">Increases the formation of ribosomal termination complexes and stimulates activities of RF-1 and RF-2. It binds guanine nucleotides and has strong preference for UGA stop codons. It may interact directly with the ribosome. The stimulation of RF-1 and RF-2 is significantly reduced by GTP and GDP, but not by GMP.</text>
</comment>
<evidence type="ECO:0000256" key="5">
    <source>
        <dbReference type="ARBA" id="ARBA00022917"/>
    </source>
</evidence>
<evidence type="ECO:0000256" key="9">
    <source>
        <dbReference type="SAM" id="MobiDB-lite"/>
    </source>
</evidence>
<evidence type="ECO:0000256" key="8">
    <source>
        <dbReference type="NCBIfam" id="TIGR00503"/>
    </source>
</evidence>
<dbReference type="KEGG" id="rcf:Poly24_06480"/>
<proteinExistence type="inferred from homology"/>
<evidence type="ECO:0000256" key="3">
    <source>
        <dbReference type="ARBA" id="ARBA00022490"/>
    </source>
</evidence>
<feature type="binding site" evidence="7">
    <location>
        <begin position="157"/>
        <end position="160"/>
    </location>
    <ligand>
        <name>GTP</name>
        <dbReference type="ChEBI" id="CHEBI:37565"/>
    </ligand>
</feature>
<dbReference type="SUPFAM" id="SSF50447">
    <property type="entry name" value="Translation proteins"/>
    <property type="match status" value="1"/>
</dbReference>
<dbReference type="RefSeq" id="WP_231753446.1">
    <property type="nucleotide sequence ID" value="NZ_CP036348.1"/>
</dbReference>
<dbReference type="GO" id="GO:0003924">
    <property type="term" value="F:GTPase activity"/>
    <property type="evidence" value="ECO:0007669"/>
    <property type="project" value="InterPro"/>
</dbReference>
<feature type="binding site" evidence="7">
    <location>
        <begin position="103"/>
        <end position="107"/>
    </location>
    <ligand>
        <name>GTP</name>
        <dbReference type="ChEBI" id="CHEBI:37565"/>
    </ligand>
</feature>
<dbReference type="PROSITE" id="PS00301">
    <property type="entry name" value="G_TR_1"/>
    <property type="match status" value="1"/>
</dbReference>
<dbReference type="NCBIfam" id="TIGR00231">
    <property type="entry name" value="small_GTP"/>
    <property type="match status" value="1"/>
</dbReference>
<organism evidence="11 12">
    <name type="scientific">Rosistilla carotiformis</name>
    <dbReference type="NCBI Taxonomy" id="2528017"/>
    <lineage>
        <taxon>Bacteria</taxon>
        <taxon>Pseudomonadati</taxon>
        <taxon>Planctomycetota</taxon>
        <taxon>Planctomycetia</taxon>
        <taxon>Pirellulales</taxon>
        <taxon>Pirellulaceae</taxon>
        <taxon>Rosistilla</taxon>
    </lineage>
</organism>
<dbReference type="NCBIfam" id="TIGR00503">
    <property type="entry name" value="prfC"/>
    <property type="match status" value="1"/>
</dbReference>
<keyword evidence="12" id="KW-1185">Reference proteome</keyword>
<keyword evidence="6 7" id="KW-0342">GTP-binding</keyword>
<dbReference type="AlphaFoldDB" id="A0A518JN51"/>
<dbReference type="Proteomes" id="UP000315082">
    <property type="component" value="Chromosome"/>
</dbReference>
<dbReference type="Pfam" id="PF16658">
    <property type="entry name" value="RF3_C"/>
    <property type="match status" value="1"/>
</dbReference>
<dbReference type="GO" id="GO:0016149">
    <property type="term" value="F:translation release factor activity, codon specific"/>
    <property type="evidence" value="ECO:0007669"/>
    <property type="project" value="UniProtKB-UniRule"/>
</dbReference>
<dbReference type="EMBL" id="CP036348">
    <property type="protein sequence ID" value="QDV66958.1"/>
    <property type="molecule type" value="Genomic_DNA"/>
</dbReference>
<dbReference type="GO" id="GO:0006449">
    <property type="term" value="P:regulation of translational termination"/>
    <property type="evidence" value="ECO:0007669"/>
    <property type="project" value="UniProtKB-UniRule"/>
</dbReference>
<dbReference type="Gene3D" id="3.30.70.3280">
    <property type="entry name" value="Peptide chain release factor 3, domain III"/>
    <property type="match status" value="1"/>
</dbReference>
<dbReference type="SUPFAM" id="SSF54980">
    <property type="entry name" value="EF-G C-terminal domain-like"/>
    <property type="match status" value="1"/>
</dbReference>